<gene>
    <name evidence="1" type="ORF">GWP43_13170</name>
</gene>
<dbReference type="AlphaFoldDB" id="A0A6P1Y3Y2"/>
<dbReference type="KEGG" id="trz:GWP43_13170"/>
<proteinExistence type="predicted"/>
<evidence type="ECO:0000313" key="1">
    <source>
        <dbReference type="EMBL" id="QHX44244.1"/>
    </source>
</evidence>
<dbReference type="RefSeq" id="WP_162664521.1">
    <property type="nucleotide sequence ID" value="NZ_CP048020.1"/>
</dbReference>
<reference evidence="1 2" key="1">
    <citation type="submission" date="2020-01" db="EMBL/GenBank/DDBJ databases">
        <title>Complete genome sequence of a human oral phylogroup 1 Treponema sp. strain ATCC 700766, originally isolated from periodontitis dental plaque.</title>
        <authorList>
            <person name="Chan Y."/>
            <person name="Huo Y.-B."/>
            <person name="Yu X.-L."/>
            <person name="Zeng H."/>
            <person name="Leung W.-K."/>
            <person name="Watt R.M."/>
        </authorList>
    </citation>
    <scope>NUCLEOTIDE SEQUENCE [LARGE SCALE GENOMIC DNA]</scope>
    <source>
        <strain evidence="1 2">OMZ 804</strain>
    </source>
</reference>
<accession>A0A6P1Y3Y2</accession>
<dbReference type="EMBL" id="CP048020">
    <property type="protein sequence ID" value="QHX44244.1"/>
    <property type="molecule type" value="Genomic_DNA"/>
</dbReference>
<dbReference type="Proteomes" id="UP000464374">
    <property type="component" value="Chromosome"/>
</dbReference>
<sequence>MRRKDTEERGLFVRLGGYLVGEVSPIKSLRHGRRRRKMISDVLRNAKLAPIILHGRKMMGTAPASCLNLPKHFGSLYLEPVFFPHGQKPASAVSVFKQAILRYPLVTNVTYCMEIARILETK</sequence>
<protein>
    <submittedName>
        <fullName evidence="1">Uncharacterized protein</fullName>
    </submittedName>
</protein>
<evidence type="ECO:0000313" key="2">
    <source>
        <dbReference type="Proteomes" id="UP000464374"/>
    </source>
</evidence>
<name>A0A6P1Y3Y2_9SPIR</name>
<organism evidence="1 2">
    <name type="scientific">Treponema vincentii</name>
    <dbReference type="NCBI Taxonomy" id="69710"/>
    <lineage>
        <taxon>Bacteria</taxon>
        <taxon>Pseudomonadati</taxon>
        <taxon>Spirochaetota</taxon>
        <taxon>Spirochaetia</taxon>
        <taxon>Spirochaetales</taxon>
        <taxon>Treponemataceae</taxon>
        <taxon>Treponema</taxon>
    </lineage>
</organism>